<dbReference type="SMART" id="SM00382">
    <property type="entry name" value="AAA"/>
    <property type="match status" value="1"/>
</dbReference>
<dbReference type="EMBL" id="JAHUTI010061410">
    <property type="protein sequence ID" value="MED6252387.1"/>
    <property type="molecule type" value="Genomic_DNA"/>
</dbReference>
<dbReference type="PANTHER" id="PTHR11669">
    <property type="entry name" value="REPLICATION FACTOR C / DNA POLYMERASE III GAMMA-TAU SUBUNIT"/>
    <property type="match status" value="1"/>
</dbReference>
<dbReference type="NCBIfam" id="NF001679">
    <property type="entry name" value="PRK00440.1"/>
    <property type="match status" value="1"/>
</dbReference>
<gene>
    <name evidence="6" type="primary">RFC4</name>
    <name evidence="6" type="ORF">ATANTOWER_010965</name>
</gene>
<dbReference type="Gene3D" id="1.10.8.60">
    <property type="match status" value="1"/>
</dbReference>
<dbReference type="Gene3D" id="1.20.272.10">
    <property type="match status" value="1"/>
</dbReference>
<dbReference type="Pfam" id="PF08542">
    <property type="entry name" value="Rep_fac_C"/>
    <property type="match status" value="1"/>
</dbReference>
<feature type="domain" description="AAA+ ATPase" evidence="5">
    <location>
        <begin position="151"/>
        <end position="283"/>
    </location>
</feature>
<dbReference type="InterPro" id="IPR008921">
    <property type="entry name" value="DNA_pol3_clamp-load_cplx_C"/>
</dbReference>
<reference evidence="6 7" key="1">
    <citation type="submission" date="2021-07" db="EMBL/GenBank/DDBJ databases">
        <authorList>
            <person name="Palmer J.M."/>
        </authorList>
    </citation>
    <scope>NUCLEOTIDE SEQUENCE [LARGE SCALE GENOMIC DNA]</scope>
    <source>
        <strain evidence="6 7">AT_MEX2019</strain>
        <tissue evidence="6">Muscle</tissue>
    </source>
</reference>
<dbReference type="InterPro" id="IPR013748">
    <property type="entry name" value="Rep_factorC_C"/>
</dbReference>
<proteinExistence type="inferred from homology"/>
<dbReference type="CDD" id="cd18140">
    <property type="entry name" value="HLD_clamp_RFC"/>
    <property type="match status" value="1"/>
</dbReference>
<keyword evidence="2" id="KW-0235">DNA replication</keyword>
<comment type="caution">
    <text evidence="6">The sequence shown here is derived from an EMBL/GenBank/DDBJ whole genome shotgun (WGS) entry which is preliminary data.</text>
</comment>
<organism evidence="6 7">
    <name type="scientific">Ataeniobius toweri</name>
    <dbReference type="NCBI Taxonomy" id="208326"/>
    <lineage>
        <taxon>Eukaryota</taxon>
        <taxon>Metazoa</taxon>
        <taxon>Chordata</taxon>
        <taxon>Craniata</taxon>
        <taxon>Vertebrata</taxon>
        <taxon>Euteleostomi</taxon>
        <taxon>Actinopterygii</taxon>
        <taxon>Neopterygii</taxon>
        <taxon>Teleostei</taxon>
        <taxon>Neoteleostei</taxon>
        <taxon>Acanthomorphata</taxon>
        <taxon>Ovalentaria</taxon>
        <taxon>Atherinomorphae</taxon>
        <taxon>Cyprinodontiformes</taxon>
        <taxon>Goodeidae</taxon>
        <taxon>Ataeniobius</taxon>
    </lineage>
</organism>
<dbReference type="InterPro" id="IPR003959">
    <property type="entry name" value="ATPase_AAA_core"/>
</dbReference>
<sequence>MDKSWSRAHHLSFQCTTLTSPRKRKRFIAFDWKLESDVNGSCVHRHPERERRVVLAQKRSEAAVVTDSKPTTRYFEGSVLKSAGGIMEAFLKGATFQTSRPQKDKATTEPAAEKKAKAVPWVEKYRPRCVDEVAFQDEVVAVLKKSLEGADLPNLLFYGPPGTGKTSTILAAARELYGPGLYRQRVLELNASDERGIQVIREKVKNFAQLTVAGTRSDGKLCPPFKIIILDEADSMTAPAQAALRRTMEKESRTTRFCLICNYISRIIEPLTSRCSKFRFKPLANQVQEERLLEICEKEKLKYTKESIAALVQLSEGDLRKAITFLQSAARLNADKEITDQAVIEIAGVVPSTMIDNLVQICFRGTFEKLEVTVRNMVNDGYAATQTLSQLHDCLLEKDITDKQKSAIAEKMAVRCERTGNK</sequence>
<evidence type="ECO:0000256" key="4">
    <source>
        <dbReference type="ARBA" id="ARBA00022840"/>
    </source>
</evidence>
<dbReference type="SUPFAM" id="SSF52540">
    <property type="entry name" value="P-loop containing nucleoside triphosphate hydrolases"/>
    <property type="match status" value="1"/>
</dbReference>
<dbReference type="Pfam" id="PF00004">
    <property type="entry name" value="AAA"/>
    <property type="match status" value="1"/>
</dbReference>
<keyword evidence="7" id="KW-1185">Reference proteome</keyword>
<dbReference type="InterPro" id="IPR047854">
    <property type="entry name" value="RFC_lid"/>
</dbReference>
<evidence type="ECO:0000313" key="6">
    <source>
        <dbReference type="EMBL" id="MED6252387.1"/>
    </source>
</evidence>
<evidence type="ECO:0000259" key="5">
    <source>
        <dbReference type="SMART" id="SM00382"/>
    </source>
</evidence>
<evidence type="ECO:0000256" key="1">
    <source>
        <dbReference type="ARBA" id="ARBA00005378"/>
    </source>
</evidence>
<dbReference type="Proteomes" id="UP001345963">
    <property type="component" value="Unassembled WGS sequence"/>
</dbReference>
<evidence type="ECO:0000256" key="2">
    <source>
        <dbReference type="ARBA" id="ARBA00022705"/>
    </source>
</evidence>
<dbReference type="PANTHER" id="PTHR11669:SF20">
    <property type="entry name" value="REPLICATION FACTOR C SUBUNIT 4"/>
    <property type="match status" value="1"/>
</dbReference>
<dbReference type="InterPro" id="IPR003593">
    <property type="entry name" value="AAA+_ATPase"/>
</dbReference>
<accession>A0ABU7BP13</accession>
<protein>
    <submittedName>
        <fullName evidence="6">Replication factor C subunit 4</fullName>
    </submittedName>
</protein>
<keyword evidence="4" id="KW-0067">ATP-binding</keyword>
<evidence type="ECO:0000256" key="3">
    <source>
        <dbReference type="ARBA" id="ARBA00022741"/>
    </source>
</evidence>
<name>A0ABU7BP13_9TELE</name>
<dbReference type="InterPro" id="IPR027417">
    <property type="entry name" value="P-loop_NTPase"/>
</dbReference>
<comment type="similarity">
    <text evidence="1">Belongs to the activator 1 small subunits family.</text>
</comment>
<dbReference type="CDD" id="cd00009">
    <property type="entry name" value="AAA"/>
    <property type="match status" value="1"/>
</dbReference>
<dbReference type="Pfam" id="PF21960">
    <property type="entry name" value="RCF1-5-like_lid"/>
    <property type="match status" value="1"/>
</dbReference>
<dbReference type="Gene3D" id="3.40.50.300">
    <property type="entry name" value="P-loop containing nucleotide triphosphate hydrolases"/>
    <property type="match status" value="1"/>
</dbReference>
<evidence type="ECO:0000313" key="7">
    <source>
        <dbReference type="Proteomes" id="UP001345963"/>
    </source>
</evidence>
<dbReference type="SUPFAM" id="SSF48019">
    <property type="entry name" value="post-AAA+ oligomerization domain-like"/>
    <property type="match status" value="1"/>
</dbReference>
<keyword evidence="3" id="KW-0547">Nucleotide-binding</keyword>
<dbReference type="InterPro" id="IPR050238">
    <property type="entry name" value="DNA_Rep/Repair_Clamp_Loader"/>
</dbReference>